<proteinExistence type="predicted"/>
<name>A0A2P5IFC8_DIAHE</name>
<dbReference type="AlphaFoldDB" id="A0A2P5IFC8"/>
<accession>A0A2P5IFC8</accession>
<gene>
    <name evidence="1" type="ORF">DHEL01_v200422</name>
</gene>
<evidence type="ECO:0000313" key="1">
    <source>
        <dbReference type="EMBL" id="POS81211.1"/>
    </source>
</evidence>
<dbReference type="OrthoDB" id="5223029at2759"/>
<dbReference type="InParanoid" id="A0A2P5IFC8"/>
<comment type="caution">
    <text evidence="1">The sequence shown here is derived from an EMBL/GenBank/DDBJ whole genome shotgun (WGS) entry which is preliminary data.</text>
</comment>
<organism evidence="1 2">
    <name type="scientific">Diaporthe helianthi</name>
    <dbReference type="NCBI Taxonomy" id="158607"/>
    <lineage>
        <taxon>Eukaryota</taxon>
        <taxon>Fungi</taxon>
        <taxon>Dikarya</taxon>
        <taxon>Ascomycota</taxon>
        <taxon>Pezizomycotina</taxon>
        <taxon>Sordariomycetes</taxon>
        <taxon>Sordariomycetidae</taxon>
        <taxon>Diaporthales</taxon>
        <taxon>Diaporthaceae</taxon>
        <taxon>Diaporthe</taxon>
    </lineage>
</organism>
<protein>
    <submittedName>
        <fullName evidence="1">Uncharacterized protein</fullName>
    </submittedName>
</protein>
<evidence type="ECO:0000313" key="2">
    <source>
        <dbReference type="Proteomes" id="UP000094444"/>
    </source>
</evidence>
<dbReference type="Proteomes" id="UP000094444">
    <property type="component" value="Unassembled WGS sequence"/>
</dbReference>
<dbReference type="EMBL" id="MAVT02000016">
    <property type="protein sequence ID" value="POS81211.1"/>
    <property type="molecule type" value="Genomic_DNA"/>
</dbReference>
<keyword evidence="2" id="KW-1185">Reference proteome</keyword>
<sequence length="174" mass="19831">MPSSPKDHLQALEKEVCLLQKLLTATEHTATNLSQACIDIRADFDNMNKKHIQLTRAFEKCRTDLWSASSRMDRKAAARAEERMGAVVEEQVRIQRLLPKMYRELGESVGARDSTWEIIRGYRDKVARKMEEIHTLRPCQSLTCAHCGRGGGAAVLQKVKVKVKDQVSRIWRAQ</sequence>
<reference evidence="1" key="1">
    <citation type="submission" date="2017-09" db="EMBL/GenBank/DDBJ databases">
        <title>Polyketide synthases of a Diaporthe helianthi virulent isolate.</title>
        <authorList>
            <person name="Baroncelli R."/>
        </authorList>
    </citation>
    <scope>NUCLEOTIDE SEQUENCE [LARGE SCALE GENOMIC DNA]</scope>
    <source>
        <strain evidence="1">7/96</strain>
    </source>
</reference>